<evidence type="ECO:0000256" key="10">
    <source>
        <dbReference type="SAM" id="MobiDB-lite"/>
    </source>
</evidence>
<proteinExistence type="inferred from homology"/>
<evidence type="ECO:0000256" key="4">
    <source>
        <dbReference type="ARBA" id="ARBA00022692"/>
    </source>
</evidence>
<dbReference type="HAMAP" id="MF_00237">
    <property type="entry name" value="TatB"/>
    <property type="match status" value="1"/>
</dbReference>
<comment type="function">
    <text evidence="9">Part of the twin-arginine translocation (Tat) system that transports large folded proteins containing a characteristic twin-arginine motif in their signal peptide across membranes. Together with TatC, TatB is part of a receptor directly interacting with Tat signal peptides. TatB may form an oligomeric binding site that transiently accommodates folded Tat precursor proteins before their translocation.</text>
</comment>
<evidence type="ECO:0000256" key="8">
    <source>
        <dbReference type="ARBA" id="ARBA00023136"/>
    </source>
</evidence>
<evidence type="ECO:0000256" key="5">
    <source>
        <dbReference type="ARBA" id="ARBA00022927"/>
    </source>
</evidence>
<keyword evidence="5 9" id="KW-0653">Protein transport</keyword>
<evidence type="ECO:0000256" key="9">
    <source>
        <dbReference type="HAMAP-Rule" id="MF_00237"/>
    </source>
</evidence>
<keyword evidence="3 9" id="KW-1003">Cell membrane</keyword>
<keyword evidence="7 9" id="KW-0811">Translocation</keyword>
<protein>
    <recommendedName>
        <fullName evidence="9">Sec-independent protein translocase protein TatB</fullName>
    </recommendedName>
</protein>
<keyword evidence="4 9" id="KW-0812">Transmembrane</keyword>
<evidence type="ECO:0000256" key="3">
    <source>
        <dbReference type="ARBA" id="ARBA00022475"/>
    </source>
</evidence>
<dbReference type="Proteomes" id="UP000820669">
    <property type="component" value="Unassembled WGS sequence"/>
</dbReference>
<dbReference type="NCBIfam" id="TIGR01410">
    <property type="entry name" value="tatB"/>
    <property type="match status" value="1"/>
</dbReference>
<accession>A0ABX1SGR8</accession>
<dbReference type="EMBL" id="JAAXLA010000064">
    <property type="protein sequence ID" value="NMI00764.1"/>
    <property type="molecule type" value="Genomic_DNA"/>
</dbReference>
<evidence type="ECO:0000256" key="2">
    <source>
        <dbReference type="ARBA" id="ARBA00022448"/>
    </source>
</evidence>
<dbReference type="InterPro" id="IPR003369">
    <property type="entry name" value="TatA/B/E"/>
</dbReference>
<keyword evidence="12" id="KW-1185">Reference proteome</keyword>
<evidence type="ECO:0000256" key="6">
    <source>
        <dbReference type="ARBA" id="ARBA00022989"/>
    </source>
</evidence>
<name>A0ABX1SGR8_9PSEU</name>
<dbReference type="RefSeq" id="WP_169384229.1">
    <property type="nucleotide sequence ID" value="NZ_JAAXLA010000064.1"/>
</dbReference>
<feature type="region of interest" description="Disordered" evidence="10">
    <location>
        <begin position="91"/>
        <end position="130"/>
    </location>
</feature>
<evidence type="ECO:0000256" key="1">
    <source>
        <dbReference type="ARBA" id="ARBA00004167"/>
    </source>
</evidence>
<keyword evidence="6 9" id="KW-1133">Transmembrane helix</keyword>
<reference evidence="11 12" key="1">
    <citation type="submission" date="2020-04" db="EMBL/GenBank/DDBJ databases">
        <authorList>
            <person name="Klaysubun C."/>
            <person name="Duangmal K."/>
            <person name="Lipun K."/>
        </authorList>
    </citation>
    <scope>NUCLEOTIDE SEQUENCE [LARGE SCALE GENOMIC DNA]</scope>
    <source>
        <strain evidence="11 12">K10HN5</strain>
    </source>
</reference>
<dbReference type="Pfam" id="PF02416">
    <property type="entry name" value="TatA_B_E"/>
    <property type="match status" value="1"/>
</dbReference>
<feature type="compositionally biased region" description="Pro residues" evidence="10">
    <location>
        <begin position="99"/>
        <end position="115"/>
    </location>
</feature>
<dbReference type="Gene3D" id="1.20.5.3310">
    <property type="match status" value="1"/>
</dbReference>
<comment type="subunit">
    <text evidence="9">The Tat system comprises two distinct complexes: a TatABC complex, containing multiple copies of TatA, TatB and TatC subunits, and a separate TatA complex, containing only TatA subunits. Substrates initially bind to the TatABC complex, which probably triggers association of the separate TatA complex to form the active translocon.</text>
</comment>
<keyword evidence="8 9" id="KW-0472">Membrane</keyword>
<gene>
    <name evidence="9 11" type="primary">tatB</name>
    <name evidence="11" type="ORF">HF526_26160</name>
</gene>
<dbReference type="PRINTS" id="PR01506">
    <property type="entry name" value="TATBPROTEIN"/>
</dbReference>
<keyword evidence="2 9" id="KW-0813">Transport</keyword>
<comment type="caution">
    <text evidence="11">The sequence shown here is derived from an EMBL/GenBank/DDBJ whole genome shotgun (WGS) entry which is preliminary data.</text>
</comment>
<evidence type="ECO:0000313" key="12">
    <source>
        <dbReference type="Proteomes" id="UP000820669"/>
    </source>
</evidence>
<evidence type="ECO:0000256" key="7">
    <source>
        <dbReference type="ARBA" id="ARBA00023010"/>
    </source>
</evidence>
<sequence length="130" mass="14250">MFGLGWERLFLLVLIALFVLGPERLPGAMEWLGRTVRQVKSYLDGAREQLREEFGPELAELRKPLADLPITELRALRDPRAAAMRYLFSDGARDSAGPSTPPAPAPVLQPAPAPVPLTQGERPPIDPDAT</sequence>
<dbReference type="InterPro" id="IPR018448">
    <property type="entry name" value="TatB"/>
</dbReference>
<organism evidence="11 12">
    <name type="scientific">Pseudonocardia acidicola</name>
    <dbReference type="NCBI Taxonomy" id="2724939"/>
    <lineage>
        <taxon>Bacteria</taxon>
        <taxon>Bacillati</taxon>
        <taxon>Actinomycetota</taxon>
        <taxon>Actinomycetes</taxon>
        <taxon>Pseudonocardiales</taxon>
        <taxon>Pseudonocardiaceae</taxon>
        <taxon>Pseudonocardia</taxon>
    </lineage>
</organism>
<evidence type="ECO:0000313" key="11">
    <source>
        <dbReference type="EMBL" id="NMI00764.1"/>
    </source>
</evidence>
<comment type="subcellular location">
    <subcellularLocation>
        <location evidence="9">Cell membrane</location>
        <topology evidence="9">Single-pass membrane protein</topology>
    </subcellularLocation>
    <subcellularLocation>
        <location evidence="1">Membrane</location>
        <topology evidence="1">Single-pass membrane protein</topology>
    </subcellularLocation>
</comment>
<comment type="similarity">
    <text evidence="9">Belongs to the TatB family.</text>
</comment>